<name>A0A5B8LJZ5_9SPHN</name>
<dbReference type="GO" id="GO:0016758">
    <property type="term" value="F:hexosyltransferase activity"/>
    <property type="evidence" value="ECO:0007669"/>
    <property type="project" value="TreeGrafter"/>
</dbReference>
<dbReference type="OrthoDB" id="9771846at2"/>
<gene>
    <name evidence="4" type="ORF">FPZ24_11595</name>
</gene>
<proteinExistence type="predicted"/>
<dbReference type="PANTHER" id="PTHR34136:SF1">
    <property type="entry name" value="UDP-N-ACETYL-D-MANNOSAMINURONIC ACID TRANSFERASE"/>
    <property type="match status" value="1"/>
</dbReference>
<keyword evidence="2 4" id="KW-0808">Transferase</keyword>
<dbReference type="InterPro" id="IPR004629">
    <property type="entry name" value="WecG_TagA_CpsF"/>
</dbReference>
<organism evidence="4 5">
    <name type="scientific">Sphingomonas panacisoli</name>
    <dbReference type="NCBI Taxonomy" id="1813879"/>
    <lineage>
        <taxon>Bacteria</taxon>
        <taxon>Pseudomonadati</taxon>
        <taxon>Pseudomonadota</taxon>
        <taxon>Alphaproteobacteria</taxon>
        <taxon>Sphingomonadales</taxon>
        <taxon>Sphingomonadaceae</taxon>
        <taxon>Sphingomonas</taxon>
    </lineage>
</organism>
<keyword evidence="1" id="KW-0328">Glycosyltransferase</keyword>
<dbReference type="CDD" id="cd06533">
    <property type="entry name" value="Glyco_transf_WecG_TagA"/>
    <property type="match status" value="1"/>
</dbReference>
<dbReference type="PANTHER" id="PTHR34136">
    <property type="match status" value="1"/>
</dbReference>
<accession>A0A5B8LJZ5</accession>
<evidence type="ECO:0000313" key="5">
    <source>
        <dbReference type="Proteomes" id="UP000315673"/>
    </source>
</evidence>
<evidence type="ECO:0000313" key="4">
    <source>
        <dbReference type="EMBL" id="QDZ08045.1"/>
    </source>
</evidence>
<evidence type="ECO:0000256" key="2">
    <source>
        <dbReference type="ARBA" id="ARBA00022679"/>
    </source>
</evidence>
<dbReference type="EMBL" id="CP042306">
    <property type="protein sequence ID" value="QDZ08045.1"/>
    <property type="molecule type" value="Genomic_DNA"/>
</dbReference>
<dbReference type="Pfam" id="PF03808">
    <property type="entry name" value="Glyco_tran_WecG"/>
    <property type="match status" value="1"/>
</dbReference>
<evidence type="ECO:0000256" key="1">
    <source>
        <dbReference type="ARBA" id="ARBA00022676"/>
    </source>
</evidence>
<dbReference type="Proteomes" id="UP000315673">
    <property type="component" value="Chromosome"/>
</dbReference>
<sequence length="301" mass="32940">MRRGCEGRRSDRAQDVLDRSAPGRAPAQSVVGQQLAVNAGGAPPPDSVEFLDLHFARMELDQAARWVLAALAAPRFKYVVTPNVDHVVRLHNNAGAPWHAAFVAAERDADLCINDSRILAKLAGLSGLSLPVVPGSDLTRILIEAGVSSGTKVALIGGRDTDAAWLQSQLTTAEVLHFEPPFGVLHDPDAQQSIVDFVEAEQPNLTLFAIGAPQSEIVAHQIRERGKARGVALCIGASIEFLTGAKRRAPRVMQRMGLEWAFRLLSEPRRLWRRYLIEGPPIFAIWWRWRGARRGVTSPPP</sequence>
<protein>
    <submittedName>
        <fullName evidence="4">WecB/TagA/CpsF family glycosyltransferase</fullName>
    </submittedName>
</protein>
<dbReference type="AlphaFoldDB" id="A0A5B8LJZ5"/>
<keyword evidence="5" id="KW-1185">Reference proteome</keyword>
<feature type="region of interest" description="Disordered" evidence="3">
    <location>
        <begin position="1"/>
        <end position="30"/>
    </location>
</feature>
<dbReference type="NCBIfam" id="TIGR00696">
    <property type="entry name" value="wecG_tagA_cpsF"/>
    <property type="match status" value="1"/>
</dbReference>
<dbReference type="KEGG" id="spai:FPZ24_11595"/>
<reference evidence="4 5" key="1">
    <citation type="submission" date="2019-07" db="EMBL/GenBank/DDBJ databases">
        <title>Full genome sequence of Sphingomonas sp. 4R-6-7(HKS19).</title>
        <authorList>
            <person name="Im W.-T."/>
        </authorList>
    </citation>
    <scope>NUCLEOTIDE SEQUENCE [LARGE SCALE GENOMIC DNA]</scope>
    <source>
        <strain evidence="4 5">HKS19</strain>
    </source>
</reference>
<feature type="compositionally biased region" description="Basic and acidic residues" evidence="3">
    <location>
        <begin position="1"/>
        <end position="18"/>
    </location>
</feature>
<evidence type="ECO:0000256" key="3">
    <source>
        <dbReference type="SAM" id="MobiDB-lite"/>
    </source>
</evidence>